<keyword evidence="4" id="KW-1185">Reference proteome</keyword>
<dbReference type="AlphaFoldDB" id="A0A5C3KR70"/>
<sequence length="276" mass="29310">MEDFTLLGKEQLPRQNGWTPHHNAKTNGRSVRPRPEPITITITIATATAPTTGHDRRRILRGRFVVLVKHHRCRRRVPSATVRRERGGGGPPSTSTSSTGSEVRVRACAGASAPTSTVTVTMAAAPTATMGATVTATVAVTVTMTMTVAVAVSVRTHIARRSRQQALLALAATVPHQAVQLIPAFSLVAGLVAAVRGVAVAVVVRVVVMVADGVEPLVEGVHDVDARDLWASRLSLSPCPCPSLPLRFAILTPTRCSLTLTRNCSPTAHSIRWDVD</sequence>
<evidence type="ECO:0000313" key="4">
    <source>
        <dbReference type="Proteomes" id="UP000307440"/>
    </source>
</evidence>
<gene>
    <name evidence="3" type="ORF">FA15DRAFT_695361</name>
</gene>
<protein>
    <submittedName>
        <fullName evidence="3">Uncharacterized protein</fullName>
    </submittedName>
</protein>
<evidence type="ECO:0000313" key="3">
    <source>
        <dbReference type="EMBL" id="TFK22952.1"/>
    </source>
</evidence>
<evidence type="ECO:0000256" key="1">
    <source>
        <dbReference type="SAM" id="MobiDB-lite"/>
    </source>
</evidence>
<feature type="transmembrane region" description="Helical" evidence="2">
    <location>
        <begin position="130"/>
        <end position="154"/>
    </location>
</feature>
<keyword evidence="2" id="KW-1133">Transmembrane helix</keyword>
<feature type="compositionally biased region" description="Low complexity" evidence="1">
    <location>
        <begin position="92"/>
        <end position="102"/>
    </location>
</feature>
<evidence type="ECO:0000256" key="2">
    <source>
        <dbReference type="SAM" id="Phobius"/>
    </source>
</evidence>
<keyword evidence="2" id="KW-0812">Transmembrane</keyword>
<dbReference type="EMBL" id="ML210228">
    <property type="protein sequence ID" value="TFK22952.1"/>
    <property type="molecule type" value="Genomic_DNA"/>
</dbReference>
<reference evidence="3 4" key="1">
    <citation type="journal article" date="2019" name="Nat. Ecol. Evol.">
        <title>Megaphylogeny resolves global patterns of mushroom evolution.</title>
        <authorList>
            <person name="Varga T."/>
            <person name="Krizsan K."/>
            <person name="Foldi C."/>
            <person name="Dima B."/>
            <person name="Sanchez-Garcia M."/>
            <person name="Sanchez-Ramirez S."/>
            <person name="Szollosi G.J."/>
            <person name="Szarkandi J.G."/>
            <person name="Papp V."/>
            <person name="Albert L."/>
            <person name="Andreopoulos W."/>
            <person name="Angelini C."/>
            <person name="Antonin V."/>
            <person name="Barry K.W."/>
            <person name="Bougher N.L."/>
            <person name="Buchanan P."/>
            <person name="Buyck B."/>
            <person name="Bense V."/>
            <person name="Catcheside P."/>
            <person name="Chovatia M."/>
            <person name="Cooper J."/>
            <person name="Damon W."/>
            <person name="Desjardin D."/>
            <person name="Finy P."/>
            <person name="Geml J."/>
            <person name="Haridas S."/>
            <person name="Hughes K."/>
            <person name="Justo A."/>
            <person name="Karasinski D."/>
            <person name="Kautmanova I."/>
            <person name="Kiss B."/>
            <person name="Kocsube S."/>
            <person name="Kotiranta H."/>
            <person name="LaButti K.M."/>
            <person name="Lechner B.E."/>
            <person name="Liimatainen K."/>
            <person name="Lipzen A."/>
            <person name="Lukacs Z."/>
            <person name="Mihaltcheva S."/>
            <person name="Morgado L.N."/>
            <person name="Niskanen T."/>
            <person name="Noordeloos M.E."/>
            <person name="Ohm R.A."/>
            <person name="Ortiz-Santana B."/>
            <person name="Ovrebo C."/>
            <person name="Racz N."/>
            <person name="Riley R."/>
            <person name="Savchenko A."/>
            <person name="Shiryaev A."/>
            <person name="Soop K."/>
            <person name="Spirin V."/>
            <person name="Szebenyi C."/>
            <person name="Tomsovsky M."/>
            <person name="Tulloss R.E."/>
            <person name="Uehling J."/>
            <person name="Grigoriev I.V."/>
            <person name="Vagvolgyi C."/>
            <person name="Papp T."/>
            <person name="Martin F.M."/>
            <person name="Miettinen O."/>
            <person name="Hibbett D.S."/>
            <person name="Nagy L.G."/>
        </authorList>
    </citation>
    <scope>NUCLEOTIDE SEQUENCE [LARGE SCALE GENOMIC DNA]</scope>
    <source>
        <strain evidence="3 4">CBS 121175</strain>
    </source>
</reference>
<keyword evidence="2" id="KW-0472">Membrane</keyword>
<feature type="region of interest" description="Disordered" evidence="1">
    <location>
        <begin position="1"/>
        <end position="34"/>
    </location>
</feature>
<proteinExistence type="predicted"/>
<name>A0A5C3KR70_COPMA</name>
<feature type="region of interest" description="Disordered" evidence="1">
    <location>
        <begin position="76"/>
        <end position="102"/>
    </location>
</feature>
<accession>A0A5C3KR70</accession>
<organism evidence="3 4">
    <name type="scientific">Coprinopsis marcescibilis</name>
    <name type="common">Agaric fungus</name>
    <name type="synonym">Psathyrella marcescibilis</name>
    <dbReference type="NCBI Taxonomy" id="230819"/>
    <lineage>
        <taxon>Eukaryota</taxon>
        <taxon>Fungi</taxon>
        <taxon>Dikarya</taxon>
        <taxon>Basidiomycota</taxon>
        <taxon>Agaricomycotina</taxon>
        <taxon>Agaricomycetes</taxon>
        <taxon>Agaricomycetidae</taxon>
        <taxon>Agaricales</taxon>
        <taxon>Agaricineae</taxon>
        <taxon>Psathyrellaceae</taxon>
        <taxon>Coprinopsis</taxon>
    </lineage>
</organism>
<dbReference type="Proteomes" id="UP000307440">
    <property type="component" value="Unassembled WGS sequence"/>
</dbReference>